<proteinExistence type="predicted"/>
<reference evidence="1 2" key="1">
    <citation type="submission" date="2024-02" db="EMBL/GenBank/DDBJ databases">
        <authorList>
            <person name="Chen Y."/>
            <person name="Shah S."/>
            <person name="Dougan E. K."/>
            <person name="Thang M."/>
            <person name="Chan C."/>
        </authorList>
    </citation>
    <scope>NUCLEOTIDE SEQUENCE [LARGE SCALE GENOMIC DNA]</scope>
</reference>
<evidence type="ECO:0000313" key="2">
    <source>
        <dbReference type="Proteomes" id="UP001642484"/>
    </source>
</evidence>
<keyword evidence="2" id="KW-1185">Reference proteome</keyword>
<dbReference type="Proteomes" id="UP001642484">
    <property type="component" value="Unassembled WGS sequence"/>
</dbReference>
<evidence type="ECO:0000313" key="1">
    <source>
        <dbReference type="EMBL" id="CAK9106927.1"/>
    </source>
</evidence>
<protein>
    <submittedName>
        <fullName evidence="1">Uncharacterized protein</fullName>
    </submittedName>
</protein>
<sequence>MQLIRWPTSLLARLSCSFLAGYLLSFMNGDEKQPDSRREPILKIQDRSKIDPDVLTILAMAQTSCV</sequence>
<accession>A0ABP0S3L3</accession>
<comment type="caution">
    <text evidence="1">The sequence shown here is derived from an EMBL/GenBank/DDBJ whole genome shotgun (WGS) entry which is preliminary data.</text>
</comment>
<organism evidence="1 2">
    <name type="scientific">Durusdinium trenchii</name>
    <dbReference type="NCBI Taxonomy" id="1381693"/>
    <lineage>
        <taxon>Eukaryota</taxon>
        <taxon>Sar</taxon>
        <taxon>Alveolata</taxon>
        <taxon>Dinophyceae</taxon>
        <taxon>Suessiales</taxon>
        <taxon>Symbiodiniaceae</taxon>
        <taxon>Durusdinium</taxon>
    </lineage>
</organism>
<dbReference type="EMBL" id="CAXAMN010026917">
    <property type="protein sequence ID" value="CAK9106927.1"/>
    <property type="molecule type" value="Genomic_DNA"/>
</dbReference>
<name>A0ABP0S3L3_9DINO</name>
<gene>
    <name evidence="1" type="ORF">CCMP2556_LOCUS49930</name>
</gene>